<dbReference type="GO" id="GO:0016788">
    <property type="term" value="F:hydrolase activity, acting on ester bonds"/>
    <property type="evidence" value="ECO:0007669"/>
    <property type="project" value="InterPro"/>
</dbReference>
<keyword evidence="1" id="KW-0378">Hydrolase</keyword>
<dbReference type="InterPro" id="IPR001087">
    <property type="entry name" value="GDSL"/>
</dbReference>
<dbReference type="PANTHER" id="PTHR45648">
    <property type="entry name" value="GDSL LIPASE/ACYLHYDROLASE FAMILY PROTEIN (AFU_ORTHOLOGUE AFUA_4G14700)"/>
    <property type="match status" value="1"/>
</dbReference>
<dbReference type="Gene3D" id="3.40.50.1110">
    <property type="entry name" value="SGNH hydrolase"/>
    <property type="match status" value="1"/>
</dbReference>
<evidence type="ECO:0000256" key="1">
    <source>
        <dbReference type="ARBA" id="ARBA00022801"/>
    </source>
</evidence>
<sequence>MSGVGFEAPLPVRLLMLTDLGFRISENCTYINGSCRKSLFFSVGGFPISFAAEINCYTASKIRNLILFGDSYTDEGRLLYIINSGGATPLPGTVIPHANVTAAGSYSWPYYASRILGAATYNYAVGGATCSNEITLRYLDEASGLEYPDVIGYEVSAFKADIAYASTTPNTTFLQDRTPENSVYALWIGTNDLGVSGFLLDQQTAGKTIKDFINCAWDLFDEVYSTGGRQFVLFTQAPLEKAPLYTAPEYGGAGDVNYWPNKTAYDTIMYEDKILEYTTAANTIFEYGVPFQLLVQKRWPGASFIILDVHQIILDIIKAPENYLDAPANVTGYYSECSPLSPTGCGVADNPPSNFLWYDSLHPSSRTHEVFGLEFAKALKGKSAYAIYYS</sequence>
<dbReference type="AlphaFoldDB" id="A0AAN7Z4P7"/>
<evidence type="ECO:0008006" key="4">
    <source>
        <dbReference type="Google" id="ProtNLM"/>
    </source>
</evidence>
<dbReference type="EMBL" id="JAWHQM010000004">
    <property type="protein sequence ID" value="KAK5626963.1"/>
    <property type="molecule type" value="Genomic_DNA"/>
</dbReference>
<dbReference type="Pfam" id="PF00657">
    <property type="entry name" value="Lipase_GDSL"/>
    <property type="match status" value="1"/>
</dbReference>
<proteinExistence type="predicted"/>
<name>A0AAN7Z4P7_9PEZI</name>
<gene>
    <name evidence="2" type="ORF">RRF57_002678</name>
</gene>
<keyword evidence="3" id="KW-1185">Reference proteome</keyword>
<dbReference type="SUPFAM" id="SSF52266">
    <property type="entry name" value="SGNH hydrolase"/>
    <property type="match status" value="1"/>
</dbReference>
<protein>
    <recommendedName>
        <fullName evidence="4">Acetyl esterase</fullName>
    </recommendedName>
</protein>
<reference evidence="2 3" key="1">
    <citation type="submission" date="2023-10" db="EMBL/GenBank/DDBJ databases">
        <title>Draft genome sequence of Xylaria bambusicola isolate GMP-LS, the root and basal stem rot pathogen of sugarcane in Indonesia.</title>
        <authorList>
            <person name="Selvaraj P."/>
            <person name="Muralishankar V."/>
            <person name="Muruganantham S."/>
            <person name="Sp S."/>
            <person name="Haryani S."/>
            <person name="Lau K.J.X."/>
            <person name="Naqvi N.I."/>
        </authorList>
    </citation>
    <scope>NUCLEOTIDE SEQUENCE [LARGE SCALE GENOMIC DNA]</scope>
    <source>
        <strain evidence="2">GMP-LS</strain>
    </source>
</reference>
<dbReference type="PANTHER" id="PTHR45648:SF22">
    <property type="entry name" value="GDSL LIPASE_ACYLHYDROLASE FAMILY PROTEIN (AFU_ORTHOLOGUE AFUA_4G14700)"/>
    <property type="match status" value="1"/>
</dbReference>
<dbReference type="InterPro" id="IPR036514">
    <property type="entry name" value="SGNH_hydro_sf"/>
</dbReference>
<dbReference type="CDD" id="cd01846">
    <property type="entry name" value="fatty_acyltransferase_like"/>
    <property type="match status" value="1"/>
</dbReference>
<evidence type="ECO:0000313" key="2">
    <source>
        <dbReference type="EMBL" id="KAK5626963.1"/>
    </source>
</evidence>
<organism evidence="2 3">
    <name type="scientific">Xylaria bambusicola</name>
    <dbReference type="NCBI Taxonomy" id="326684"/>
    <lineage>
        <taxon>Eukaryota</taxon>
        <taxon>Fungi</taxon>
        <taxon>Dikarya</taxon>
        <taxon>Ascomycota</taxon>
        <taxon>Pezizomycotina</taxon>
        <taxon>Sordariomycetes</taxon>
        <taxon>Xylariomycetidae</taxon>
        <taxon>Xylariales</taxon>
        <taxon>Xylariaceae</taxon>
        <taxon>Xylaria</taxon>
    </lineage>
</organism>
<comment type="caution">
    <text evidence="2">The sequence shown here is derived from an EMBL/GenBank/DDBJ whole genome shotgun (WGS) entry which is preliminary data.</text>
</comment>
<dbReference type="InterPro" id="IPR051058">
    <property type="entry name" value="GDSL_Est/Lipase"/>
</dbReference>
<accession>A0AAN7Z4P7</accession>
<evidence type="ECO:0000313" key="3">
    <source>
        <dbReference type="Proteomes" id="UP001305414"/>
    </source>
</evidence>
<dbReference type="Proteomes" id="UP001305414">
    <property type="component" value="Unassembled WGS sequence"/>
</dbReference>